<keyword evidence="2" id="KW-1185">Reference proteome</keyword>
<evidence type="ECO:0000313" key="2">
    <source>
        <dbReference type="Proteomes" id="UP000626026"/>
    </source>
</evidence>
<reference evidence="1 2" key="1">
    <citation type="journal article" date="2013" name="Int. J. Syst. Evol. Microbiol.">
        <title>Roseomonas aerophila sp. nov., isolated from air.</title>
        <authorList>
            <person name="Kim S.J."/>
            <person name="Weon H.Y."/>
            <person name="Ahn J.H."/>
            <person name="Hong S.B."/>
            <person name="Seok S.J."/>
            <person name="Whang K.S."/>
            <person name="Kwon S.W."/>
        </authorList>
    </citation>
    <scope>NUCLEOTIDE SEQUENCE [LARGE SCALE GENOMIC DNA]</scope>
    <source>
        <strain evidence="1 2">NBRC 108923</strain>
    </source>
</reference>
<organism evidence="1 2">
    <name type="scientific">Teichococcus aerophilus</name>
    <dbReference type="NCBI Taxonomy" id="1224513"/>
    <lineage>
        <taxon>Bacteria</taxon>
        <taxon>Pseudomonadati</taxon>
        <taxon>Pseudomonadota</taxon>
        <taxon>Alphaproteobacteria</taxon>
        <taxon>Acetobacterales</taxon>
        <taxon>Roseomonadaceae</taxon>
        <taxon>Roseomonas</taxon>
    </lineage>
</organism>
<name>A0ABR7RII9_9PROT</name>
<dbReference type="RefSeq" id="WP_187783108.1">
    <property type="nucleotide sequence ID" value="NZ_JACTVA010000004.1"/>
</dbReference>
<protein>
    <submittedName>
        <fullName evidence="1">Uncharacterized protein</fullName>
    </submittedName>
</protein>
<evidence type="ECO:0000313" key="1">
    <source>
        <dbReference type="EMBL" id="MBC9205930.1"/>
    </source>
</evidence>
<comment type="caution">
    <text evidence="1">The sequence shown here is derived from an EMBL/GenBank/DDBJ whole genome shotgun (WGS) entry which is preliminary data.</text>
</comment>
<dbReference type="Proteomes" id="UP000626026">
    <property type="component" value="Unassembled WGS sequence"/>
</dbReference>
<gene>
    <name evidence="1" type="ORF">IBL26_03705</name>
</gene>
<proteinExistence type="predicted"/>
<dbReference type="EMBL" id="JACTVA010000004">
    <property type="protein sequence ID" value="MBC9205930.1"/>
    <property type="molecule type" value="Genomic_DNA"/>
</dbReference>
<accession>A0ABR7RII9</accession>
<sequence>MLIRDFLNLLLDDTLEDVRLRYRKPSEGMAFQGAERALEECRAAMQMEDMADSLRALVAEARRHSALAAGHPDEWFWMTRDMYVEWVARVVSVVLVSHRCTAILPPSRAAAMEAARLLEMKVA</sequence>